<organism evidence="2 3">
    <name type="scientific">Arabidopsis arenosa</name>
    <name type="common">Sand rock-cress</name>
    <name type="synonym">Cardaminopsis arenosa</name>
    <dbReference type="NCBI Taxonomy" id="38785"/>
    <lineage>
        <taxon>Eukaryota</taxon>
        <taxon>Viridiplantae</taxon>
        <taxon>Streptophyta</taxon>
        <taxon>Embryophyta</taxon>
        <taxon>Tracheophyta</taxon>
        <taxon>Spermatophyta</taxon>
        <taxon>Magnoliopsida</taxon>
        <taxon>eudicotyledons</taxon>
        <taxon>Gunneridae</taxon>
        <taxon>Pentapetalae</taxon>
        <taxon>rosids</taxon>
        <taxon>malvids</taxon>
        <taxon>Brassicales</taxon>
        <taxon>Brassicaceae</taxon>
        <taxon>Camelineae</taxon>
        <taxon>Arabidopsis</taxon>
    </lineage>
</organism>
<reference evidence="2" key="1">
    <citation type="submission" date="2021-01" db="EMBL/GenBank/DDBJ databases">
        <authorList>
            <person name="Bezrukov I."/>
        </authorList>
    </citation>
    <scope>NUCLEOTIDE SEQUENCE</scope>
</reference>
<evidence type="ECO:0000313" key="2">
    <source>
        <dbReference type="EMBL" id="CAE5960470.1"/>
    </source>
</evidence>
<proteinExistence type="predicted"/>
<dbReference type="PANTHER" id="PTHR32153">
    <property type="entry name" value="OJ000223_09.16 PROTEIN"/>
    <property type="match status" value="1"/>
</dbReference>
<evidence type="ECO:0000313" key="3">
    <source>
        <dbReference type="Proteomes" id="UP000682877"/>
    </source>
</evidence>
<dbReference type="Pfam" id="PF23622">
    <property type="entry name" value="LRR_At1g61320_AtMIF1"/>
    <property type="match status" value="1"/>
</dbReference>
<accession>A0A8S1ZL40</accession>
<dbReference type="EMBL" id="LR999451">
    <property type="protein sequence ID" value="CAE5960470.1"/>
    <property type="molecule type" value="Genomic_DNA"/>
</dbReference>
<dbReference type="AlphaFoldDB" id="A0A8S1ZL40"/>
<dbReference type="SUPFAM" id="SSF52047">
    <property type="entry name" value="RNI-like"/>
    <property type="match status" value="1"/>
</dbReference>
<gene>
    <name evidence="2" type="ORF">AARE701A_LOCUS3904</name>
</gene>
<feature type="domain" description="At1g61320/AtMIF1 LRR" evidence="1">
    <location>
        <begin position="8"/>
        <end position="175"/>
    </location>
</feature>
<evidence type="ECO:0000259" key="1">
    <source>
        <dbReference type="Pfam" id="PF23622"/>
    </source>
</evidence>
<dbReference type="Gene3D" id="3.80.10.10">
    <property type="entry name" value="Ribonuclease Inhibitor"/>
    <property type="match status" value="1"/>
</dbReference>
<keyword evidence="3" id="KW-1185">Reference proteome</keyword>
<dbReference type="InterPro" id="IPR044997">
    <property type="entry name" value="F-box_plant"/>
</dbReference>
<name>A0A8S1ZL40_ARAAE</name>
<sequence>MCYKAPKMKYFRLKNNLKNNNYYIKKWITFAMSRKNLSLEVHGTGFEIPASFFINSSIKQLNIELASISSQCLVSWPSLKKLSLRLCRFRYGSIAKLLSGCPILECLTLYSCKDIKVLDLSKLLHLRTLEINSHIKFLGPTQIVAPHIHCLRLIASQLPCTLVDISSLTEAKVDICIKSRDGIFKADFPQLQAMVLEMLEKLQNVEKLTFGGNFLQVCFGLNLNLTFSNYFTHVGCKVTV</sequence>
<dbReference type="Proteomes" id="UP000682877">
    <property type="component" value="Chromosome 1"/>
</dbReference>
<protein>
    <recommendedName>
        <fullName evidence="1">At1g61320/AtMIF1 LRR domain-containing protein</fullName>
    </recommendedName>
</protein>
<dbReference type="InterPro" id="IPR032675">
    <property type="entry name" value="LRR_dom_sf"/>
</dbReference>
<dbReference type="InterPro" id="IPR055357">
    <property type="entry name" value="LRR_At1g61320_AtMIF1"/>
</dbReference>